<sequence length="367" mass="42951">MSKKRITILKSSRFTIVSIIVVATLLLSGWFYIDFIEESKRIQNISKNDFNFFIYKWFTIAIIVSMIVAVTLSSYIYSKNNKQRMYYKNIIDSSSNIVVVVDKNSIIDVNKTFFKYFNKYKTLEEFKKEHESISDFFVEDEGYIHKEYNGENWLECLIKNSNNNQVRIVYDSKEYYFSVGVSLISPKDGHYSAIFSDITKEKIYQKELEHTNITDPLTKIKNRYYYNVQIKKESANANRYFYPLSLVIFDIDYFKKINDGCGHDVGDNVLIEYTKLISSHLREGDIFCRIGGEEFALILPYVSKADAYKIADKIRAKVEEHKKIFAITMSFGVTEYIKGEDLELTFKRADKALYEAKNGGRNRVVVR</sequence>
<evidence type="ECO:0000313" key="5">
    <source>
        <dbReference type="EMBL" id="TKI68724.1"/>
    </source>
</evidence>
<dbReference type="GO" id="GO:0052621">
    <property type="term" value="F:diguanylate cyclase activity"/>
    <property type="evidence" value="ECO:0007669"/>
    <property type="project" value="UniProtKB-EC"/>
</dbReference>
<dbReference type="InterPro" id="IPR043128">
    <property type="entry name" value="Rev_trsase/Diguanyl_cyclase"/>
</dbReference>
<keyword evidence="3" id="KW-1133">Transmembrane helix</keyword>
<dbReference type="GO" id="GO:0043709">
    <property type="term" value="P:cell adhesion involved in single-species biofilm formation"/>
    <property type="evidence" value="ECO:0007669"/>
    <property type="project" value="TreeGrafter"/>
</dbReference>
<dbReference type="SMART" id="SM00267">
    <property type="entry name" value="GGDEF"/>
    <property type="match status" value="1"/>
</dbReference>
<dbReference type="GO" id="GO:0005886">
    <property type="term" value="C:plasma membrane"/>
    <property type="evidence" value="ECO:0007669"/>
    <property type="project" value="TreeGrafter"/>
</dbReference>
<comment type="catalytic activity">
    <reaction evidence="2">
        <text>2 GTP = 3',3'-c-di-GMP + 2 diphosphate</text>
        <dbReference type="Rhea" id="RHEA:24898"/>
        <dbReference type="ChEBI" id="CHEBI:33019"/>
        <dbReference type="ChEBI" id="CHEBI:37565"/>
        <dbReference type="ChEBI" id="CHEBI:58805"/>
        <dbReference type="EC" id="2.7.7.65"/>
    </reaction>
</comment>
<dbReference type="PROSITE" id="PS50887">
    <property type="entry name" value="GGDEF"/>
    <property type="match status" value="1"/>
</dbReference>
<comment type="caution">
    <text evidence="5">The sequence shown here is derived from an EMBL/GenBank/DDBJ whole genome shotgun (WGS) entry which is preliminary data.</text>
</comment>
<accession>A0A4U2Z4I6</accession>
<dbReference type="PANTHER" id="PTHR45138">
    <property type="entry name" value="REGULATORY COMPONENTS OF SENSORY TRANSDUCTION SYSTEM"/>
    <property type="match status" value="1"/>
</dbReference>
<keyword evidence="6" id="KW-1185">Reference proteome</keyword>
<proteinExistence type="predicted"/>
<dbReference type="RefSeq" id="WP_137014822.1">
    <property type="nucleotide sequence ID" value="NZ_SZPX01000007.1"/>
</dbReference>
<evidence type="ECO:0000259" key="4">
    <source>
        <dbReference type="PROSITE" id="PS50887"/>
    </source>
</evidence>
<feature type="transmembrane region" description="Helical" evidence="3">
    <location>
        <begin position="12"/>
        <end position="33"/>
    </location>
</feature>
<feature type="domain" description="GGDEF" evidence="4">
    <location>
        <begin position="242"/>
        <end position="367"/>
    </location>
</feature>
<organism evidence="5 6">
    <name type="scientific">Sulfurimonas crateris</name>
    <dbReference type="NCBI Taxonomy" id="2574727"/>
    <lineage>
        <taxon>Bacteria</taxon>
        <taxon>Pseudomonadati</taxon>
        <taxon>Campylobacterota</taxon>
        <taxon>Epsilonproteobacteria</taxon>
        <taxon>Campylobacterales</taxon>
        <taxon>Sulfurimonadaceae</taxon>
        <taxon>Sulfurimonas</taxon>
    </lineage>
</organism>
<dbReference type="EMBL" id="SZPX01000007">
    <property type="protein sequence ID" value="TKI68724.1"/>
    <property type="molecule type" value="Genomic_DNA"/>
</dbReference>
<evidence type="ECO:0000256" key="1">
    <source>
        <dbReference type="ARBA" id="ARBA00012528"/>
    </source>
</evidence>
<dbReference type="InterPro" id="IPR050469">
    <property type="entry name" value="Diguanylate_Cyclase"/>
</dbReference>
<dbReference type="AlphaFoldDB" id="A0A4U2Z4I6"/>
<dbReference type="PANTHER" id="PTHR45138:SF9">
    <property type="entry name" value="DIGUANYLATE CYCLASE DGCM-RELATED"/>
    <property type="match status" value="1"/>
</dbReference>
<dbReference type="InterPro" id="IPR000014">
    <property type="entry name" value="PAS"/>
</dbReference>
<dbReference type="EC" id="2.7.7.65" evidence="1"/>
<dbReference type="SUPFAM" id="SSF55073">
    <property type="entry name" value="Nucleotide cyclase"/>
    <property type="match status" value="1"/>
</dbReference>
<dbReference type="CDD" id="cd01949">
    <property type="entry name" value="GGDEF"/>
    <property type="match status" value="1"/>
</dbReference>
<name>A0A4U2Z4I6_9BACT</name>
<dbReference type="Proteomes" id="UP000309561">
    <property type="component" value="Unassembled WGS sequence"/>
</dbReference>
<evidence type="ECO:0000256" key="2">
    <source>
        <dbReference type="ARBA" id="ARBA00034247"/>
    </source>
</evidence>
<dbReference type="OrthoDB" id="9772835at2"/>
<dbReference type="GO" id="GO:1902201">
    <property type="term" value="P:negative regulation of bacterial-type flagellum-dependent cell motility"/>
    <property type="evidence" value="ECO:0007669"/>
    <property type="project" value="TreeGrafter"/>
</dbReference>
<reference evidence="5 6" key="1">
    <citation type="submission" date="2019-04" db="EMBL/GenBank/DDBJ databases">
        <title>Sulfurimonas crateris sp. nov. a facultative anaerobic sulfur-oxidizing chemolithautotrophic bacterium isolated from a terrestrial mud vulcano.</title>
        <authorList>
            <person name="Ratnikova N.M."/>
            <person name="Slobodkin A.I."/>
            <person name="Merkel A.Y."/>
            <person name="Novikov A."/>
            <person name="Bonch-Osmolovskaya E.A."/>
            <person name="Slobodkina G.B."/>
        </authorList>
    </citation>
    <scope>NUCLEOTIDE SEQUENCE [LARGE SCALE GENOMIC DNA]</scope>
    <source>
        <strain evidence="5 6">SN118</strain>
    </source>
</reference>
<evidence type="ECO:0000256" key="3">
    <source>
        <dbReference type="SAM" id="Phobius"/>
    </source>
</evidence>
<dbReference type="InterPro" id="IPR000160">
    <property type="entry name" value="GGDEF_dom"/>
</dbReference>
<dbReference type="NCBIfam" id="TIGR00254">
    <property type="entry name" value="GGDEF"/>
    <property type="match status" value="1"/>
</dbReference>
<evidence type="ECO:0000313" key="6">
    <source>
        <dbReference type="Proteomes" id="UP000309561"/>
    </source>
</evidence>
<gene>
    <name evidence="5" type="ORF">FCU45_09950</name>
</gene>
<feature type="transmembrane region" description="Helical" evidence="3">
    <location>
        <begin position="53"/>
        <end position="77"/>
    </location>
</feature>
<dbReference type="Gene3D" id="3.30.450.20">
    <property type="entry name" value="PAS domain"/>
    <property type="match status" value="1"/>
</dbReference>
<dbReference type="Pfam" id="PF00990">
    <property type="entry name" value="GGDEF"/>
    <property type="match status" value="1"/>
</dbReference>
<dbReference type="InterPro" id="IPR029787">
    <property type="entry name" value="Nucleotide_cyclase"/>
</dbReference>
<protein>
    <recommendedName>
        <fullName evidence="1">diguanylate cyclase</fullName>
        <ecNumber evidence="1">2.7.7.65</ecNumber>
    </recommendedName>
</protein>
<keyword evidence="3" id="KW-0812">Transmembrane</keyword>
<dbReference type="FunFam" id="3.30.70.270:FF:000001">
    <property type="entry name" value="Diguanylate cyclase domain protein"/>
    <property type="match status" value="1"/>
</dbReference>
<dbReference type="Gene3D" id="3.30.70.270">
    <property type="match status" value="1"/>
</dbReference>
<keyword evidence="3" id="KW-0472">Membrane</keyword>
<dbReference type="Pfam" id="PF13188">
    <property type="entry name" value="PAS_8"/>
    <property type="match status" value="1"/>
</dbReference>